<dbReference type="EMBL" id="GBRH01225644">
    <property type="protein sequence ID" value="JAD72251.1"/>
    <property type="molecule type" value="Transcribed_RNA"/>
</dbReference>
<protein>
    <submittedName>
        <fullName evidence="1">Uncharacterized protein</fullName>
    </submittedName>
</protein>
<reference evidence="1" key="1">
    <citation type="submission" date="2014-09" db="EMBL/GenBank/DDBJ databases">
        <authorList>
            <person name="Magalhaes I.L.F."/>
            <person name="Oliveira U."/>
            <person name="Santos F.R."/>
            <person name="Vidigal T.H.D.A."/>
            <person name="Brescovit A.D."/>
            <person name="Santos A.J."/>
        </authorList>
    </citation>
    <scope>NUCLEOTIDE SEQUENCE</scope>
    <source>
        <tissue evidence="1">Shoot tissue taken approximately 20 cm above the soil surface</tissue>
    </source>
</reference>
<reference evidence="1" key="2">
    <citation type="journal article" date="2015" name="Data Brief">
        <title>Shoot transcriptome of the giant reed, Arundo donax.</title>
        <authorList>
            <person name="Barrero R.A."/>
            <person name="Guerrero F.D."/>
            <person name="Moolhuijzen P."/>
            <person name="Goolsby J.A."/>
            <person name="Tidwell J."/>
            <person name="Bellgard S.E."/>
            <person name="Bellgard M.I."/>
        </authorList>
    </citation>
    <scope>NUCLEOTIDE SEQUENCE</scope>
    <source>
        <tissue evidence="1">Shoot tissue taken approximately 20 cm above the soil surface</tissue>
    </source>
</reference>
<evidence type="ECO:0000313" key="1">
    <source>
        <dbReference type="EMBL" id="JAD72251.1"/>
    </source>
</evidence>
<name>A0A0A9C9J3_ARUDO</name>
<proteinExistence type="predicted"/>
<sequence length="26" mass="2987">MQDYVQLCQICEPCVLMLQIVVNCCP</sequence>
<organism evidence="1">
    <name type="scientific">Arundo donax</name>
    <name type="common">Giant reed</name>
    <name type="synonym">Donax arundinaceus</name>
    <dbReference type="NCBI Taxonomy" id="35708"/>
    <lineage>
        <taxon>Eukaryota</taxon>
        <taxon>Viridiplantae</taxon>
        <taxon>Streptophyta</taxon>
        <taxon>Embryophyta</taxon>
        <taxon>Tracheophyta</taxon>
        <taxon>Spermatophyta</taxon>
        <taxon>Magnoliopsida</taxon>
        <taxon>Liliopsida</taxon>
        <taxon>Poales</taxon>
        <taxon>Poaceae</taxon>
        <taxon>PACMAD clade</taxon>
        <taxon>Arundinoideae</taxon>
        <taxon>Arundineae</taxon>
        <taxon>Arundo</taxon>
    </lineage>
</organism>
<dbReference type="AlphaFoldDB" id="A0A0A9C9J3"/>
<accession>A0A0A9C9J3</accession>